<feature type="coiled-coil region" evidence="1">
    <location>
        <begin position="21"/>
        <end position="48"/>
    </location>
</feature>
<evidence type="ECO:0000256" key="1">
    <source>
        <dbReference type="SAM" id="Coils"/>
    </source>
</evidence>
<name>A0ABX1I4X3_9GAMM</name>
<comment type="caution">
    <text evidence="3">The sequence shown here is derived from an EMBL/GenBank/DDBJ whole genome shotgun (WGS) entry which is preliminary data.</text>
</comment>
<evidence type="ECO:0008006" key="5">
    <source>
        <dbReference type="Google" id="ProtNLM"/>
    </source>
</evidence>
<evidence type="ECO:0000256" key="2">
    <source>
        <dbReference type="SAM" id="SignalP"/>
    </source>
</evidence>
<accession>A0ABX1I4X3</accession>
<gene>
    <name evidence="3" type="ORF">HF203_00425</name>
</gene>
<dbReference type="EMBL" id="JAAXKX010000001">
    <property type="protein sequence ID" value="NKN31691.1"/>
    <property type="molecule type" value="Genomic_DNA"/>
</dbReference>
<organism evidence="3 4">
    <name type="scientific">Marichromatium bheemlicum</name>
    <dbReference type="NCBI Taxonomy" id="365339"/>
    <lineage>
        <taxon>Bacteria</taxon>
        <taxon>Pseudomonadati</taxon>
        <taxon>Pseudomonadota</taxon>
        <taxon>Gammaproteobacteria</taxon>
        <taxon>Chromatiales</taxon>
        <taxon>Chromatiaceae</taxon>
        <taxon>Marichromatium</taxon>
    </lineage>
</organism>
<evidence type="ECO:0000313" key="3">
    <source>
        <dbReference type="EMBL" id="NKN31691.1"/>
    </source>
</evidence>
<evidence type="ECO:0000313" key="4">
    <source>
        <dbReference type="Proteomes" id="UP000740754"/>
    </source>
</evidence>
<keyword evidence="4" id="KW-1185">Reference proteome</keyword>
<dbReference type="Proteomes" id="UP000740754">
    <property type="component" value="Unassembled WGS sequence"/>
</dbReference>
<feature type="signal peptide" evidence="2">
    <location>
        <begin position="1"/>
        <end position="20"/>
    </location>
</feature>
<protein>
    <recommendedName>
        <fullName evidence="5">YfdX protein</fullName>
    </recommendedName>
</protein>
<proteinExistence type="predicted"/>
<feature type="chain" id="PRO_5045971623" description="YfdX protein" evidence="2">
    <location>
        <begin position="21"/>
        <end position="208"/>
    </location>
</feature>
<sequence>MNRGLIAALLALALPVAANASDSTREELKQAEAAMKEATSTVQQGVNDALMVIREITDENAASRTSEVLEAIEAIENQALTAIDQLALNGAFMNALNDARIEIRQTLKTVEKMEPSPNRDRNLEILKSQAERFDELQQSISRKEGEITLQLAQFTTLKRDIELSIRIGKITELIGSLESVQAHLDNMSHTLGEVLEYQVGDVEIPVTN</sequence>
<dbReference type="RefSeq" id="WP_168665479.1">
    <property type="nucleotide sequence ID" value="NZ_JAAXKX010000001.1"/>
</dbReference>
<reference evidence="3 4" key="1">
    <citation type="submission" date="2020-04" db="EMBL/GenBank/DDBJ databases">
        <title>Draft Whole-Genome sequence of Marichromatium bheemlicum DSM 18632, type strain.</title>
        <authorList>
            <person name="Kyndt J.A."/>
            <person name="Meyer T.E."/>
        </authorList>
    </citation>
    <scope>NUCLEOTIDE SEQUENCE [LARGE SCALE GENOMIC DNA]</scope>
    <source>
        <strain evidence="3 4">DSM 18632</strain>
    </source>
</reference>
<keyword evidence="2" id="KW-0732">Signal</keyword>
<keyword evidence="1" id="KW-0175">Coiled coil</keyword>